<dbReference type="EMBL" id="BTGU01000009">
    <property type="protein sequence ID" value="GMN39565.1"/>
    <property type="molecule type" value="Genomic_DNA"/>
</dbReference>
<reference evidence="1" key="1">
    <citation type="submission" date="2023-07" db="EMBL/GenBank/DDBJ databases">
        <title>draft genome sequence of fig (Ficus carica).</title>
        <authorList>
            <person name="Takahashi T."/>
            <person name="Nishimura K."/>
        </authorList>
    </citation>
    <scope>NUCLEOTIDE SEQUENCE</scope>
</reference>
<organism evidence="1 2">
    <name type="scientific">Ficus carica</name>
    <name type="common">Common fig</name>
    <dbReference type="NCBI Taxonomy" id="3494"/>
    <lineage>
        <taxon>Eukaryota</taxon>
        <taxon>Viridiplantae</taxon>
        <taxon>Streptophyta</taxon>
        <taxon>Embryophyta</taxon>
        <taxon>Tracheophyta</taxon>
        <taxon>Spermatophyta</taxon>
        <taxon>Magnoliopsida</taxon>
        <taxon>eudicotyledons</taxon>
        <taxon>Gunneridae</taxon>
        <taxon>Pentapetalae</taxon>
        <taxon>rosids</taxon>
        <taxon>fabids</taxon>
        <taxon>Rosales</taxon>
        <taxon>Moraceae</taxon>
        <taxon>Ficeae</taxon>
        <taxon>Ficus</taxon>
    </lineage>
</organism>
<evidence type="ECO:0000313" key="1">
    <source>
        <dbReference type="EMBL" id="GMN39565.1"/>
    </source>
</evidence>
<protein>
    <submittedName>
        <fullName evidence="1">Uncharacterized protein</fullName>
    </submittedName>
</protein>
<name>A0AA88D0V9_FICCA</name>
<sequence length="76" mass="8159">MEAPSWNLNSVLVNQIASRSHQIAEMKGLGHISCGFDSFGTHLGPLKYEATGNQAQMAIERGIAAFIGNFIAPSQK</sequence>
<dbReference type="Proteomes" id="UP001187192">
    <property type="component" value="Unassembled WGS sequence"/>
</dbReference>
<proteinExistence type="predicted"/>
<keyword evidence="2" id="KW-1185">Reference proteome</keyword>
<evidence type="ECO:0000313" key="2">
    <source>
        <dbReference type="Proteomes" id="UP001187192"/>
    </source>
</evidence>
<comment type="caution">
    <text evidence="1">The sequence shown here is derived from an EMBL/GenBank/DDBJ whole genome shotgun (WGS) entry which is preliminary data.</text>
</comment>
<accession>A0AA88D0V9</accession>
<dbReference type="AlphaFoldDB" id="A0AA88D0V9"/>
<gene>
    <name evidence="1" type="ORF">TIFTF001_008795</name>
</gene>